<name>A0A8H6PJC1_9EURO</name>
<organism evidence="4 6">
    <name type="scientific">Aspergillus hiratsukae</name>
    <dbReference type="NCBI Taxonomy" id="1194566"/>
    <lineage>
        <taxon>Eukaryota</taxon>
        <taxon>Fungi</taxon>
        <taxon>Dikarya</taxon>
        <taxon>Ascomycota</taxon>
        <taxon>Pezizomycotina</taxon>
        <taxon>Eurotiomycetes</taxon>
        <taxon>Eurotiomycetidae</taxon>
        <taxon>Eurotiales</taxon>
        <taxon>Aspergillaceae</taxon>
        <taxon>Aspergillus</taxon>
        <taxon>Aspergillus subgen. Fumigati</taxon>
    </lineage>
</organism>
<dbReference type="Proteomes" id="UP000630445">
    <property type="component" value="Unassembled WGS sequence"/>
</dbReference>
<sequence length="231" mass="25999">MPTTEVHEDAHAELHNTLIIKFMAMNLCSAAFARKGTSMRPNTPMMHKLVATYGGKHITVYSVPAGTKLPNDLTLIHEERDHYSLQPAQEMTLKFIDKEETQGWRLSALLPNGREFYYLQREATDVQTALGEILNHHRRRNSYTDKEADQSCRPVHLPAGHSNHWPSVVVESAYSESQSKLANDARWWLNASEGELKTAITFMVTGILPPGGAYQTTDQTTVYFPGMLVNC</sequence>
<feature type="domain" description="Tse2 ADP-ribosyltransferase toxin" evidence="1">
    <location>
        <begin position="33"/>
        <end position="95"/>
    </location>
</feature>
<reference evidence="4" key="1">
    <citation type="submission" date="2020-06" db="EMBL/GenBank/DDBJ databases">
        <title>Draft genome sequences of strains closely related to Aspergillus parafelis and Aspergillus hiratsukae.</title>
        <authorList>
            <person name="Dos Santos R.A.C."/>
            <person name="Rivero-Menendez O."/>
            <person name="Steenwyk J.L."/>
            <person name="Mead M.E."/>
            <person name="Goldman G.H."/>
            <person name="Alastruey-Izquierdo A."/>
            <person name="Rokas A."/>
        </authorList>
    </citation>
    <scope>NUCLEOTIDE SEQUENCE</scope>
    <source>
        <strain evidence="2">CNM-CM5793</strain>
        <strain evidence="4">CNM-CM6106</strain>
    </source>
</reference>
<evidence type="ECO:0000313" key="4">
    <source>
        <dbReference type="EMBL" id="KAF7155776.1"/>
    </source>
</evidence>
<dbReference type="EMBL" id="JACBAF010002317">
    <property type="protein sequence ID" value="KAF7155776.1"/>
    <property type="molecule type" value="Genomic_DNA"/>
</dbReference>
<dbReference type="OrthoDB" id="10266325at2759"/>
<keyword evidence="5" id="KW-1185">Reference proteome</keyword>
<dbReference type="EMBL" id="JACBAD010002038">
    <property type="protein sequence ID" value="KAF7121832.1"/>
    <property type="molecule type" value="Genomic_DNA"/>
</dbReference>
<dbReference type="Proteomes" id="UP000662466">
    <property type="component" value="Unassembled WGS sequence"/>
</dbReference>
<protein>
    <recommendedName>
        <fullName evidence="1">Tse2 ADP-ribosyltransferase toxin domain-containing protein</fullName>
    </recommendedName>
</protein>
<dbReference type="AlphaFoldDB" id="A0A8H6PJC1"/>
<proteinExistence type="predicted"/>
<evidence type="ECO:0000313" key="5">
    <source>
        <dbReference type="Proteomes" id="UP000630445"/>
    </source>
</evidence>
<accession>A0A8H6PJC1</accession>
<evidence type="ECO:0000259" key="1">
    <source>
        <dbReference type="Pfam" id="PF18648"/>
    </source>
</evidence>
<gene>
    <name evidence="2" type="ORF">CNMCM5793_009385</name>
    <name evidence="3" type="ORF">CNMCM6106_007020</name>
    <name evidence="4" type="ORF">CNMCM6106_007041</name>
</gene>
<dbReference type="Pfam" id="PF18648">
    <property type="entry name" value="ADPRTs_Tse2"/>
    <property type="match status" value="1"/>
</dbReference>
<evidence type="ECO:0000313" key="3">
    <source>
        <dbReference type="EMBL" id="KAF7155755.1"/>
    </source>
</evidence>
<evidence type="ECO:0000313" key="2">
    <source>
        <dbReference type="EMBL" id="KAF7121832.1"/>
    </source>
</evidence>
<evidence type="ECO:0000313" key="6">
    <source>
        <dbReference type="Proteomes" id="UP000662466"/>
    </source>
</evidence>
<dbReference type="EMBL" id="JACBAF010002317">
    <property type="protein sequence ID" value="KAF7155755.1"/>
    <property type="molecule type" value="Genomic_DNA"/>
</dbReference>
<comment type="caution">
    <text evidence="4">The sequence shown here is derived from an EMBL/GenBank/DDBJ whole genome shotgun (WGS) entry which is preliminary data.</text>
</comment>
<dbReference type="InterPro" id="IPR041018">
    <property type="entry name" value="ADPRTs_Tse2"/>
</dbReference>